<sequence length="83" mass="9103">MVRRQGFRLNYAGVAKILKSDEYAARINALAREIAREVGDDAEVEEYTTDRRAAKVSVPAARQARDGALTRAAAAVGLEVRTR</sequence>
<reference evidence="1 2" key="1">
    <citation type="submission" date="2022-07" db="EMBL/GenBank/DDBJ databases">
        <title>Degradation activity of malathion, p-nitrophenol and potential low-temperature adaptation strategy of Rhodococcus sp. FXJ9.536.</title>
        <authorList>
            <person name="Huang J."/>
            <person name="Huang Y."/>
        </authorList>
    </citation>
    <scope>NUCLEOTIDE SEQUENCE [LARGE SCALE GENOMIC DNA]</scope>
    <source>
        <strain evidence="1 2">FXJ9.536</strain>
    </source>
</reference>
<evidence type="ECO:0000313" key="1">
    <source>
        <dbReference type="EMBL" id="MCQ4119883.1"/>
    </source>
</evidence>
<keyword evidence="2" id="KW-1185">Reference proteome</keyword>
<proteinExistence type="predicted"/>
<gene>
    <name evidence="1" type="ORF">NOF53_11990</name>
</gene>
<evidence type="ECO:0000313" key="2">
    <source>
        <dbReference type="Proteomes" id="UP001524501"/>
    </source>
</evidence>
<dbReference type="RefSeq" id="WP_255968447.1">
    <property type="nucleotide sequence ID" value="NZ_JANFQF010000008.1"/>
</dbReference>
<accession>A0ABT1QC89</accession>
<protein>
    <submittedName>
        <fullName evidence="1">Uncharacterized protein</fullName>
    </submittedName>
</protein>
<name>A0ABT1QC89_9NOCA</name>
<comment type="caution">
    <text evidence="1">The sequence shown here is derived from an EMBL/GenBank/DDBJ whole genome shotgun (WGS) entry which is preliminary data.</text>
</comment>
<dbReference type="Proteomes" id="UP001524501">
    <property type="component" value="Unassembled WGS sequence"/>
</dbReference>
<dbReference type="EMBL" id="JANFQF010000008">
    <property type="protein sequence ID" value="MCQ4119883.1"/>
    <property type="molecule type" value="Genomic_DNA"/>
</dbReference>
<organism evidence="1 2">
    <name type="scientific">Rhodococcus tibetensis</name>
    <dbReference type="NCBI Taxonomy" id="2965064"/>
    <lineage>
        <taxon>Bacteria</taxon>
        <taxon>Bacillati</taxon>
        <taxon>Actinomycetota</taxon>
        <taxon>Actinomycetes</taxon>
        <taxon>Mycobacteriales</taxon>
        <taxon>Nocardiaceae</taxon>
        <taxon>Rhodococcus</taxon>
    </lineage>
</organism>